<reference evidence="2" key="1">
    <citation type="submission" date="2017-09" db="EMBL/GenBank/DDBJ databases">
        <title>Polyketide synthases of a Diaporthe helianthi virulent isolate.</title>
        <authorList>
            <person name="Baroncelli R."/>
        </authorList>
    </citation>
    <scope>NUCLEOTIDE SEQUENCE [LARGE SCALE GENOMIC DNA]</scope>
    <source>
        <strain evidence="2">7/96</strain>
    </source>
</reference>
<feature type="region of interest" description="Disordered" evidence="1">
    <location>
        <begin position="642"/>
        <end position="701"/>
    </location>
</feature>
<evidence type="ECO:0000313" key="3">
    <source>
        <dbReference type="Proteomes" id="UP000094444"/>
    </source>
</evidence>
<dbReference type="AlphaFoldDB" id="A0A2P5HVG9"/>
<organism evidence="2 3">
    <name type="scientific">Diaporthe helianthi</name>
    <dbReference type="NCBI Taxonomy" id="158607"/>
    <lineage>
        <taxon>Eukaryota</taxon>
        <taxon>Fungi</taxon>
        <taxon>Dikarya</taxon>
        <taxon>Ascomycota</taxon>
        <taxon>Pezizomycotina</taxon>
        <taxon>Sordariomycetes</taxon>
        <taxon>Sordariomycetidae</taxon>
        <taxon>Diaporthales</taxon>
        <taxon>Diaporthaceae</taxon>
        <taxon>Diaporthe</taxon>
    </lineage>
</organism>
<feature type="compositionally biased region" description="Low complexity" evidence="1">
    <location>
        <begin position="679"/>
        <end position="690"/>
    </location>
</feature>
<feature type="compositionally biased region" description="Low complexity" evidence="1">
    <location>
        <begin position="334"/>
        <end position="343"/>
    </location>
</feature>
<feature type="region of interest" description="Disordered" evidence="1">
    <location>
        <begin position="199"/>
        <end position="388"/>
    </location>
</feature>
<keyword evidence="3" id="KW-1185">Reference proteome</keyword>
<feature type="compositionally biased region" description="Low complexity" evidence="1">
    <location>
        <begin position="253"/>
        <end position="274"/>
    </location>
</feature>
<feature type="compositionally biased region" description="Polar residues" evidence="1">
    <location>
        <begin position="353"/>
        <end position="362"/>
    </location>
</feature>
<sequence length="897" mass="96074">MVAILHYSQGNAQINRLGHGNRIGSIASSFAVNSARVNRLRVKITRGDFLARSDGRYKSVMGFKPISIQADGLPANRSQSHLKKFPSKRGKQRHQNVLKVDSNQAVVDYGHHVNMEMDMDMDMDEDTDMIDIDSDVSSIFSSAPTYLASTPSTPSTPMSAGSSFTQTIAQTPTPANNAFAPLPGYSKPMNSLMLTPTRTTAASTQPATPNASGVAPSNMPAAATQQQQQKLPAQAATIPDTPPKNGLLPFTMQAGGSQQQQQPAQAAQAPAPASRMPQKNGTIPFNLQPAQQQPAQATPPPAPASCAPQKNGAIPSTLQPATTQQQPTPPSTPPTTAATGAQPKSGVAPVKTQAASQAAQPTGPQPVTAEPRQQHTQPVKPEAKADSAASVFKADCLSTIKVASYWQNVQTWDEIRTSARYAFRNFKVPSTWPKVVPPWKNDQTLAQVKADILHRDMEAATQLMLSVHISDPDTWDFKDPTTFSMFIGRETGRTFELRQARAGKKAMPAGHIEVAANDTMNAYSKPFAVGANWSSAFAPPAVSATNPQAGSTAVAPSIGFQSTTNGTRVAAPSNVDLDHIKSILSQARPFMAKLKKNNSSAQTPTELPNQNNKPSVNAIAYPAAPVAATVSFFGQKFSLTAPPTTKGAPSQEMPHEVGSDNDPNVDNEFDFAKYFSRRTPTAAPSTSPSAPDSPPPSPSAQLFSEAAAAAKPLPSVETSLPIAGPSTAGPSTTTATAPAAKGGYLKLDNGHRYDQAYATKMMRRMILQTVPRITSQILFPAPNFSKSDQEDEAKIIVDEILARELNETSLDDITFAYERKDTLSQTALKEVFRDWFEDSMLKDLRRITPGRLEPDEEVDLMDAVASAATRYMENHSPTDSLDSDDEYDSDGGDDDDI</sequence>
<dbReference type="Proteomes" id="UP000094444">
    <property type="component" value="Unassembled WGS sequence"/>
</dbReference>
<comment type="caution">
    <text evidence="2">The sequence shown here is derived from an EMBL/GenBank/DDBJ whole genome shotgun (WGS) entry which is preliminary data.</text>
</comment>
<feature type="compositionally biased region" description="Low complexity" evidence="1">
    <location>
        <begin position="221"/>
        <end position="236"/>
    </location>
</feature>
<dbReference type="STRING" id="158607.A0A2P5HVG9"/>
<feature type="compositionally biased region" description="Polar residues" evidence="1">
    <location>
        <begin position="199"/>
        <end position="211"/>
    </location>
</feature>
<feature type="compositionally biased region" description="Low complexity" evidence="1">
    <location>
        <begin position="723"/>
        <end position="736"/>
    </location>
</feature>
<evidence type="ECO:0000256" key="1">
    <source>
        <dbReference type="SAM" id="MobiDB-lite"/>
    </source>
</evidence>
<feature type="region of interest" description="Disordered" evidence="1">
    <location>
        <begin position="869"/>
        <end position="897"/>
    </location>
</feature>
<dbReference type="InParanoid" id="A0A2P5HVG9"/>
<accession>A0A2P5HVG9</accession>
<feature type="compositionally biased region" description="Polar residues" evidence="1">
    <location>
        <begin position="597"/>
        <end position="614"/>
    </location>
</feature>
<name>A0A2P5HVG9_DIAHE</name>
<feature type="compositionally biased region" description="Low complexity" evidence="1">
    <location>
        <begin position="304"/>
        <end position="326"/>
    </location>
</feature>
<evidence type="ECO:0000313" key="2">
    <source>
        <dbReference type="EMBL" id="POS74251.1"/>
    </source>
</evidence>
<feature type="region of interest" description="Disordered" evidence="1">
    <location>
        <begin position="595"/>
        <end position="614"/>
    </location>
</feature>
<dbReference type="OrthoDB" id="5240161at2759"/>
<dbReference type="EMBL" id="MAVT02000659">
    <property type="protein sequence ID" value="POS74251.1"/>
    <property type="molecule type" value="Genomic_DNA"/>
</dbReference>
<feature type="compositionally biased region" description="Acidic residues" evidence="1">
    <location>
        <begin position="881"/>
        <end position="897"/>
    </location>
</feature>
<gene>
    <name evidence="2" type="ORF">DHEL01_v207347</name>
</gene>
<protein>
    <submittedName>
        <fullName evidence="2">Uncharacterized protein</fullName>
    </submittedName>
</protein>
<feature type="region of interest" description="Disordered" evidence="1">
    <location>
        <begin position="717"/>
        <end position="736"/>
    </location>
</feature>
<proteinExistence type="predicted"/>